<feature type="transmembrane region" description="Helical" evidence="1">
    <location>
        <begin position="287"/>
        <end position="306"/>
    </location>
</feature>
<dbReference type="InterPro" id="IPR011622">
    <property type="entry name" value="7TMR_DISM_rcpt_extracell_dom2"/>
</dbReference>
<reference evidence="4 5" key="1">
    <citation type="submission" date="2020-10" db="EMBL/GenBank/DDBJ databases">
        <title>Draft genome of Ramlibacter aquaticus LMG 30558.</title>
        <authorList>
            <person name="Props R."/>
        </authorList>
    </citation>
    <scope>NUCLEOTIDE SEQUENCE [LARGE SCALE GENOMIC DNA]</scope>
    <source>
        <strain evidence="4 5">LMG 30558</strain>
    </source>
</reference>
<dbReference type="InterPro" id="IPR050706">
    <property type="entry name" value="Cyclic-di-GMP_PDE-like"/>
</dbReference>
<dbReference type="InterPro" id="IPR011623">
    <property type="entry name" value="7TMR_DISM_rcpt_extracell_dom1"/>
</dbReference>
<comment type="caution">
    <text evidence="4">The sequence shown here is derived from an EMBL/GenBank/DDBJ whole genome shotgun (WGS) entry which is preliminary data.</text>
</comment>
<keyword evidence="1" id="KW-0472">Membrane</keyword>
<keyword evidence="2" id="KW-0732">Signal</keyword>
<feature type="chain" id="PRO_5045715661" evidence="2">
    <location>
        <begin position="18"/>
        <end position="573"/>
    </location>
</feature>
<dbReference type="Pfam" id="PF07695">
    <property type="entry name" value="7TMR-DISM_7TM"/>
    <property type="match status" value="1"/>
</dbReference>
<dbReference type="PANTHER" id="PTHR33121:SF79">
    <property type="entry name" value="CYCLIC DI-GMP PHOSPHODIESTERASE PDED-RELATED"/>
    <property type="match status" value="1"/>
</dbReference>
<feature type="transmembrane region" description="Helical" evidence="1">
    <location>
        <begin position="192"/>
        <end position="213"/>
    </location>
</feature>
<sequence>MLAILWVLLMLPAFARAQAPAASAAAAAPAPLLVLSATQPLVPLESRSRYWLDESGMRTPEEVDRERDRLPWQVRGPGMQHDIDAKALWIEFEAQRADASRWFLEIKSSGLDRAQFFWRQRDGRWVSEEAGDTRPVSAWPIPGRFPTFELAGETGVPVHYYVRIELARVNFASPLALYDERELLGEREAEQFLLGGYFSLALLITLVSLALAVADRDRNFAAYATYVLAMGLAQAAYLGVGTQHLWPNMLKWNEMAPFVLPGVAAAAGLWFAKVVTEPARYSRALDLAVWSLIAGVLAAVGLDAWINTRASFELVMVLSLVAIVVVFVLIALVWRQGEDPLIRLVALGFLPVLLTALLPLARGLNLIPTSAWTRYGLTAGAALEMPILFYALMRRGAARREAQTRASALPGSDTLTGLATRATLLQRLQAAQNRAVSLRQRIALLGVRIANLDAIVAEHGRDTGERALVVAASLLRAAGQDIDLAARLGEHDLALMIDGPVTAEIATSRAQQLVASGLRPSASLPPDVTLRFRVTVALLPEGERDAASALAWVQEALDAPRTDARKMIRALNA</sequence>
<dbReference type="Pfam" id="PF00990">
    <property type="entry name" value="GGDEF"/>
    <property type="match status" value="1"/>
</dbReference>
<feature type="signal peptide" evidence="2">
    <location>
        <begin position="1"/>
        <end position="17"/>
    </location>
</feature>
<keyword evidence="1" id="KW-0812">Transmembrane</keyword>
<accession>A0ABR9SDC3</accession>
<protein>
    <submittedName>
        <fullName evidence="4">Diguanylate cyclase</fullName>
    </submittedName>
</protein>
<evidence type="ECO:0000259" key="3">
    <source>
        <dbReference type="PROSITE" id="PS50887"/>
    </source>
</evidence>
<feature type="transmembrane region" description="Helical" evidence="1">
    <location>
        <begin position="312"/>
        <end position="334"/>
    </location>
</feature>
<name>A0ABR9SDC3_9BURK</name>
<feature type="transmembrane region" description="Helical" evidence="1">
    <location>
        <begin position="258"/>
        <end position="275"/>
    </location>
</feature>
<evidence type="ECO:0000313" key="4">
    <source>
        <dbReference type="EMBL" id="MBE7940295.1"/>
    </source>
</evidence>
<dbReference type="RefSeq" id="WP_193779838.1">
    <property type="nucleotide sequence ID" value="NZ_JADDOJ010000019.1"/>
</dbReference>
<feature type="transmembrane region" description="Helical" evidence="1">
    <location>
        <begin position="341"/>
        <end position="360"/>
    </location>
</feature>
<dbReference type="PROSITE" id="PS50887">
    <property type="entry name" value="GGDEF"/>
    <property type="match status" value="1"/>
</dbReference>
<dbReference type="SUPFAM" id="SSF55073">
    <property type="entry name" value="Nucleotide cyclase"/>
    <property type="match status" value="1"/>
</dbReference>
<dbReference type="Proteomes" id="UP000715965">
    <property type="component" value="Unassembled WGS sequence"/>
</dbReference>
<dbReference type="EMBL" id="JADDOJ010000019">
    <property type="protein sequence ID" value="MBE7940295.1"/>
    <property type="molecule type" value="Genomic_DNA"/>
</dbReference>
<evidence type="ECO:0000256" key="1">
    <source>
        <dbReference type="SAM" id="Phobius"/>
    </source>
</evidence>
<dbReference type="InterPro" id="IPR043128">
    <property type="entry name" value="Rev_trsase/Diguanyl_cyclase"/>
</dbReference>
<keyword evidence="1" id="KW-1133">Transmembrane helix</keyword>
<feature type="transmembrane region" description="Helical" evidence="1">
    <location>
        <begin position="372"/>
        <end position="393"/>
    </location>
</feature>
<evidence type="ECO:0000256" key="2">
    <source>
        <dbReference type="SAM" id="SignalP"/>
    </source>
</evidence>
<proteinExistence type="predicted"/>
<dbReference type="InterPro" id="IPR029787">
    <property type="entry name" value="Nucleotide_cyclase"/>
</dbReference>
<dbReference type="Pfam" id="PF07696">
    <property type="entry name" value="7TMR-DISMED2"/>
    <property type="match status" value="1"/>
</dbReference>
<dbReference type="SMART" id="SM00267">
    <property type="entry name" value="GGDEF"/>
    <property type="match status" value="1"/>
</dbReference>
<evidence type="ECO:0000313" key="5">
    <source>
        <dbReference type="Proteomes" id="UP000715965"/>
    </source>
</evidence>
<keyword evidence="5" id="KW-1185">Reference proteome</keyword>
<dbReference type="Gene3D" id="2.60.40.2380">
    <property type="match status" value="1"/>
</dbReference>
<dbReference type="Gene3D" id="3.30.70.270">
    <property type="match status" value="1"/>
</dbReference>
<gene>
    <name evidence="4" type="ORF">IM725_06895</name>
</gene>
<organism evidence="4 5">
    <name type="scientific">Ramlibacter aquaticus</name>
    <dbReference type="NCBI Taxonomy" id="2780094"/>
    <lineage>
        <taxon>Bacteria</taxon>
        <taxon>Pseudomonadati</taxon>
        <taxon>Pseudomonadota</taxon>
        <taxon>Betaproteobacteria</taxon>
        <taxon>Burkholderiales</taxon>
        <taxon>Comamonadaceae</taxon>
        <taxon>Ramlibacter</taxon>
    </lineage>
</organism>
<feature type="domain" description="GGDEF" evidence="3">
    <location>
        <begin position="440"/>
        <end position="573"/>
    </location>
</feature>
<feature type="transmembrane region" description="Helical" evidence="1">
    <location>
        <begin position="220"/>
        <end position="238"/>
    </location>
</feature>
<dbReference type="PANTHER" id="PTHR33121">
    <property type="entry name" value="CYCLIC DI-GMP PHOSPHODIESTERASE PDEF"/>
    <property type="match status" value="1"/>
</dbReference>
<dbReference type="InterPro" id="IPR000160">
    <property type="entry name" value="GGDEF_dom"/>
</dbReference>